<dbReference type="AlphaFoldDB" id="F0UNP6"/>
<protein>
    <submittedName>
        <fullName evidence="1">Uncharacterized protein</fullName>
    </submittedName>
</protein>
<name>F0UNP6_AJEC8</name>
<dbReference type="EMBL" id="DS990640">
    <property type="protein sequence ID" value="EGC47651.1"/>
    <property type="molecule type" value="Genomic_DNA"/>
</dbReference>
<evidence type="ECO:0000313" key="2">
    <source>
        <dbReference type="Proteomes" id="UP000008142"/>
    </source>
</evidence>
<sequence>MQIKRDFIPNYRLGNAIFLKANFVCDAKFVREPEDEDEEDKDNEDDTEDEEVVERDRFIIARLSDLPTIARRGVEAARAASTARMSSSRTSASEKACAAGSGHCDFICDGNEVEERLQMSAMTQSVSFGFMPKNIADFVPERVDNM</sequence>
<proteinExistence type="predicted"/>
<gene>
    <name evidence="1" type="ORF">HCEG_06866</name>
</gene>
<dbReference type="HOGENOM" id="CLU_1776917_0_0_1"/>
<evidence type="ECO:0000313" key="1">
    <source>
        <dbReference type="EMBL" id="EGC47651.1"/>
    </source>
</evidence>
<reference evidence="2" key="1">
    <citation type="submission" date="2008-07" db="EMBL/GenBank/DDBJ databases">
        <title>Annotation of Ajellomyces capsulatus strain H88.</title>
        <authorList>
            <person name="Champion M."/>
            <person name="Cuomo C."/>
            <person name="Ma L.-J."/>
            <person name="Henn M.R."/>
            <person name="Sil A."/>
            <person name="Goldman B."/>
            <person name="Young S.K."/>
            <person name="Kodira C.D."/>
            <person name="Zeng Q."/>
            <person name="Koehrsen M."/>
            <person name="Alvarado L."/>
            <person name="Berlin A."/>
            <person name="Borenstein D."/>
            <person name="Chen Z."/>
            <person name="Engels R."/>
            <person name="Freedman E."/>
            <person name="Gellesch M."/>
            <person name="Goldberg J."/>
            <person name="Griggs A."/>
            <person name="Gujja S."/>
            <person name="Heiman D."/>
            <person name="Hepburn T."/>
            <person name="Howarth C."/>
            <person name="Jen D."/>
            <person name="Larson L."/>
            <person name="Lewis B."/>
            <person name="Mehta T."/>
            <person name="Park D."/>
            <person name="Pearson M."/>
            <person name="Roberts A."/>
            <person name="Saif S."/>
            <person name="Shea T."/>
            <person name="Shenoy N."/>
            <person name="Sisk P."/>
            <person name="Stolte C."/>
            <person name="Sykes S."/>
            <person name="Walk T."/>
            <person name="White J."/>
            <person name="Yandava C."/>
            <person name="Klein B."/>
            <person name="McEwen J.G."/>
            <person name="Puccia R."/>
            <person name="Goldman G.H."/>
            <person name="Felipe M.S."/>
            <person name="Nino-Vega G."/>
            <person name="San-Blas G."/>
            <person name="Taylor J."/>
            <person name="Mendoza L."/>
            <person name="Galagan J."/>
            <person name="Nusbaum C."/>
            <person name="Birren B."/>
        </authorList>
    </citation>
    <scope>NUCLEOTIDE SEQUENCE [LARGE SCALE GENOMIC DNA]</scope>
    <source>
        <strain evidence="2">H88</strain>
    </source>
</reference>
<accession>F0UNP6</accession>
<dbReference type="Proteomes" id="UP000008142">
    <property type="component" value="Unassembled WGS sequence"/>
</dbReference>
<organism evidence="2">
    <name type="scientific">Ajellomyces capsulatus (strain H88)</name>
    <name type="common">Darling's disease fungus</name>
    <name type="synonym">Histoplasma capsulatum</name>
    <dbReference type="NCBI Taxonomy" id="544711"/>
    <lineage>
        <taxon>Eukaryota</taxon>
        <taxon>Fungi</taxon>
        <taxon>Dikarya</taxon>
        <taxon>Ascomycota</taxon>
        <taxon>Pezizomycotina</taxon>
        <taxon>Eurotiomycetes</taxon>
        <taxon>Eurotiomycetidae</taxon>
        <taxon>Onygenales</taxon>
        <taxon>Ajellomycetaceae</taxon>
        <taxon>Histoplasma</taxon>
    </lineage>
</organism>